<reference evidence="5" key="1">
    <citation type="submission" date="2012-12" db="EMBL/GenBank/DDBJ databases">
        <authorList>
            <person name="Hellsten U."/>
            <person name="Grimwood J."/>
            <person name="Chapman J.A."/>
            <person name="Shapiro H."/>
            <person name="Aerts A."/>
            <person name="Otillar R.P."/>
            <person name="Terry A.Y."/>
            <person name="Boore J.L."/>
            <person name="Simakov O."/>
            <person name="Marletaz F."/>
            <person name="Cho S.-J."/>
            <person name="Edsinger-Gonzales E."/>
            <person name="Havlak P."/>
            <person name="Kuo D.-H."/>
            <person name="Larsson T."/>
            <person name="Lv J."/>
            <person name="Arendt D."/>
            <person name="Savage R."/>
            <person name="Osoegawa K."/>
            <person name="de Jong P."/>
            <person name="Lindberg D.R."/>
            <person name="Seaver E.C."/>
            <person name="Weisblat D.A."/>
            <person name="Putnam N.H."/>
            <person name="Grigoriev I.V."/>
            <person name="Rokhsar D.S."/>
        </authorList>
    </citation>
    <scope>NUCLEOTIDE SEQUENCE</scope>
</reference>
<feature type="region of interest" description="Disordered" evidence="1">
    <location>
        <begin position="1"/>
        <end position="35"/>
    </location>
</feature>
<accession>T1FDA7</accession>
<dbReference type="EMBL" id="AMQM01006463">
    <property type="status" value="NOT_ANNOTATED_CDS"/>
    <property type="molecule type" value="Genomic_DNA"/>
</dbReference>
<dbReference type="SUPFAM" id="SSF57414">
    <property type="entry name" value="Hairpin loop containing domain-like"/>
    <property type="match status" value="1"/>
</dbReference>
<feature type="compositionally biased region" description="Low complexity" evidence="1">
    <location>
        <begin position="24"/>
        <end position="35"/>
    </location>
</feature>
<dbReference type="Proteomes" id="UP000015101">
    <property type="component" value="Unassembled WGS sequence"/>
</dbReference>
<name>T1FDA7_HELRO</name>
<dbReference type="RefSeq" id="XP_009024853.1">
    <property type="nucleotide sequence ID" value="XM_009026605.1"/>
</dbReference>
<dbReference type="EMBL" id="KB097456">
    <property type="protein sequence ID" value="ESN97070.1"/>
    <property type="molecule type" value="Genomic_DNA"/>
</dbReference>
<organism evidence="4 5">
    <name type="scientific">Helobdella robusta</name>
    <name type="common">Californian leech</name>
    <dbReference type="NCBI Taxonomy" id="6412"/>
    <lineage>
        <taxon>Eukaryota</taxon>
        <taxon>Metazoa</taxon>
        <taxon>Spiralia</taxon>
        <taxon>Lophotrochozoa</taxon>
        <taxon>Annelida</taxon>
        <taxon>Clitellata</taxon>
        <taxon>Hirudinea</taxon>
        <taxon>Rhynchobdellida</taxon>
        <taxon>Glossiphoniidae</taxon>
        <taxon>Helobdella</taxon>
    </lineage>
</organism>
<feature type="domain" description="Apple" evidence="2">
    <location>
        <begin position="97"/>
        <end position="147"/>
    </location>
</feature>
<gene>
    <name evidence="4" type="primary">20206806</name>
    <name evidence="3" type="ORF">HELRODRAFT_178519</name>
</gene>
<proteinExistence type="predicted"/>
<dbReference type="KEGG" id="hro:HELRODRAFT_178519"/>
<dbReference type="InParanoid" id="T1FDA7"/>
<dbReference type="CTD" id="20206806"/>
<keyword evidence="5" id="KW-1185">Reference proteome</keyword>
<dbReference type="EnsemblMetazoa" id="HelroT178519">
    <property type="protein sequence ID" value="HelroP178519"/>
    <property type="gene ID" value="HelroG178519"/>
</dbReference>
<protein>
    <recommendedName>
        <fullName evidence="2">Apple domain-containing protein</fullName>
    </recommendedName>
</protein>
<evidence type="ECO:0000313" key="5">
    <source>
        <dbReference type="Proteomes" id="UP000015101"/>
    </source>
</evidence>
<dbReference type="InterPro" id="IPR003609">
    <property type="entry name" value="Pan_app"/>
</dbReference>
<evidence type="ECO:0000313" key="4">
    <source>
        <dbReference type="EnsemblMetazoa" id="HelroP178519"/>
    </source>
</evidence>
<dbReference type="Pfam" id="PF00024">
    <property type="entry name" value="PAN_1"/>
    <property type="match status" value="1"/>
</dbReference>
<sequence length="170" mass="19152">MTNSNATVSQNAYKSPLISPRPPTTSSSSASPSSLSSFYDPDCPACFSRTGMTCHQPVFYKSDAKLPNCTCSFCHTFCPDRAFMELKKSFSGSKVWNKFSNKRLTKLITFSLNTSSINPCLLNCMQLNCDSVNYNKKSSSCELFQHPFGYYTGKVTSIFVGWDYWQLFYE</sequence>
<dbReference type="OrthoDB" id="5945446at2759"/>
<feature type="compositionally biased region" description="Polar residues" evidence="1">
    <location>
        <begin position="1"/>
        <end position="13"/>
    </location>
</feature>
<evidence type="ECO:0000259" key="2">
    <source>
        <dbReference type="Pfam" id="PF00024"/>
    </source>
</evidence>
<reference evidence="3 5" key="2">
    <citation type="journal article" date="2013" name="Nature">
        <title>Insights into bilaterian evolution from three spiralian genomes.</title>
        <authorList>
            <person name="Simakov O."/>
            <person name="Marletaz F."/>
            <person name="Cho S.J."/>
            <person name="Edsinger-Gonzales E."/>
            <person name="Havlak P."/>
            <person name="Hellsten U."/>
            <person name="Kuo D.H."/>
            <person name="Larsson T."/>
            <person name="Lv J."/>
            <person name="Arendt D."/>
            <person name="Savage R."/>
            <person name="Osoegawa K."/>
            <person name="de Jong P."/>
            <person name="Grimwood J."/>
            <person name="Chapman J.A."/>
            <person name="Shapiro H."/>
            <person name="Aerts A."/>
            <person name="Otillar R.P."/>
            <person name="Terry A.Y."/>
            <person name="Boore J.L."/>
            <person name="Grigoriev I.V."/>
            <person name="Lindberg D.R."/>
            <person name="Seaver E.C."/>
            <person name="Weisblat D.A."/>
            <person name="Putnam N.H."/>
            <person name="Rokhsar D.S."/>
        </authorList>
    </citation>
    <scope>NUCLEOTIDE SEQUENCE</scope>
</reference>
<dbReference type="AlphaFoldDB" id="T1FDA7"/>
<evidence type="ECO:0000313" key="3">
    <source>
        <dbReference type="EMBL" id="ESN97070.1"/>
    </source>
</evidence>
<dbReference type="GeneID" id="20206806"/>
<dbReference type="Gene3D" id="3.50.4.10">
    <property type="entry name" value="Hepatocyte Growth Factor"/>
    <property type="match status" value="1"/>
</dbReference>
<reference evidence="4" key="3">
    <citation type="submission" date="2015-06" db="UniProtKB">
        <authorList>
            <consortium name="EnsemblMetazoa"/>
        </authorList>
    </citation>
    <scope>IDENTIFICATION</scope>
</reference>
<dbReference type="HOGENOM" id="CLU_1572348_0_0_1"/>
<evidence type="ECO:0000256" key="1">
    <source>
        <dbReference type="SAM" id="MobiDB-lite"/>
    </source>
</evidence>